<proteinExistence type="predicted"/>
<feature type="transmembrane region" description="Helical" evidence="7">
    <location>
        <begin position="274"/>
        <end position="298"/>
    </location>
</feature>
<feature type="transmembrane region" description="Helical" evidence="7">
    <location>
        <begin position="88"/>
        <end position="105"/>
    </location>
</feature>
<feature type="transmembrane region" description="Helical" evidence="7">
    <location>
        <begin position="48"/>
        <end position="68"/>
    </location>
</feature>
<dbReference type="Proteomes" id="UP000198914">
    <property type="component" value="Unassembled WGS sequence"/>
</dbReference>
<dbReference type="SUPFAM" id="SSF103473">
    <property type="entry name" value="MFS general substrate transporter"/>
    <property type="match status" value="1"/>
</dbReference>
<dbReference type="InterPro" id="IPR020846">
    <property type="entry name" value="MFS_dom"/>
</dbReference>
<dbReference type="PROSITE" id="PS50850">
    <property type="entry name" value="MFS"/>
    <property type="match status" value="1"/>
</dbReference>
<dbReference type="InterPro" id="IPR050189">
    <property type="entry name" value="MFS_Efflux_Transporters"/>
</dbReference>
<evidence type="ECO:0000256" key="3">
    <source>
        <dbReference type="ARBA" id="ARBA00022692"/>
    </source>
</evidence>
<dbReference type="AlphaFoldDB" id="A0A1H3INJ2"/>
<feature type="domain" description="Major facilitator superfamily (MFS) profile" evidence="8">
    <location>
        <begin position="47"/>
        <end position="428"/>
    </location>
</feature>
<sequence>MGCLRPRNRGGGIYGIQSQSRVPNAGPNRSGRPHVAPYGMGQRMNAGIAILTLAYVLSQFYRAFLAVLAPELTADLGIDAATLSRASGIWFLVFAAMQLPVGWALDRLGPRRTAAVLLGVCGGGGAMVFAAATQGWHIDLAMGLIGAGCAPVLMASYFIFARVFSARVFATLAGVLVGVGSLGNIAASVPMGWAAEILGWRGAMQALAALTVATAVGCWLMVRDPDGITGGKRGSLLDVLRIRALWLILPILLVNYAPAAGLRGLWVGPYVADVYGAAHVGTVTLVMAAAMIVGNFAYAPADRIFGTRKWIVLTGNLLGAAMLGILWWVPVPGLVASTLLLAAIGALGASYALCIAHGRAFFPPHLTGRGVTLLNLFSIGGVGIAQFATGPIFRAAGGGLAGYQTLFGVFALVLLAGCAIYAFSPDSRD</sequence>
<evidence type="ECO:0000256" key="7">
    <source>
        <dbReference type="SAM" id="Phobius"/>
    </source>
</evidence>
<evidence type="ECO:0000313" key="9">
    <source>
        <dbReference type="EMBL" id="SDY29252.1"/>
    </source>
</evidence>
<keyword evidence="3 7" id="KW-0812">Transmembrane</keyword>
<feature type="transmembrane region" description="Helical" evidence="7">
    <location>
        <begin position="243"/>
        <end position="262"/>
    </location>
</feature>
<feature type="transmembrane region" description="Helical" evidence="7">
    <location>
        <begin position="400"/>
        <end position="423"/>
    </location>
</feature>
<name>A0A1H3INJ2_9RHOB</name>
<feature type="transmembrane region" description="Helical" evidence="7">
    <location>
        <begin position="168"/>
        <end position="191"/>
    </location>
</feature>
<evidence type="ECO:0000256" key="1">
    <source>
        <dbReference type="ARBA" id="ARBA00004651"/>
    </source>
</evidence>
<evidence type="ECO:0000313" key="10">
    <source>
        <dbReference type="Proteomes" id="UP000198914"/>
    </source>
</evidence>
<feature type="transmembrane region" description="Helical" evidence="7">
    <location>
        <begin position="203"/>
        <end position="222"/>
    </location>
</feature>
<organism evidence="9 10">
    <name type="scientific">Jannaschia faecimaris</name>
    <dbReference type="NCBI Taxonomy" id="1244108"/>
    <lineage>
        <taxon>Bacteria</taxon>
        <taxon>Pseudomonadati</taxon>
        <taxon>Pseudomonadota</taxon>
        <taxon>Alphaproteobacteria</taxon>
        <taxon>Rhodobacterales</taxon>
        <taxon>Roseobacteraceae</taxon>
        <taxon>Jannaschia</taxon>
    </lineage>
</organism>
<keyword evidence="10" id="KW-1185">Reference proteome</keyword>
<dbReference type="PANTHER" id="PTHR43124:SF3">
    <property type="entry name" value="CHLORAMPHENICOL EFFLUX PUMP RV0191"/>
    <property type="match status" value="1"/>
</dbReference>
<feature type="transmembrane region" description="Helical" evidence="7">
    <location>
        <begin position="366"/>
        <end position="388"/>
    </location>
</feature>
<accession>A0A1H3INJ2</accession>
<keyword evidence="5 7" id="KW-0472">Membrane</keyword>
<dbReference type="InterPro" id="IPR011701">
    <property type="entry name" value="MFS"/>
</dbReference>
<dbReference type="Gene3D" id="1.20.1250.20">
    <property type="entry name" value="MFS general substrate transporter like domains"/>
    <property type="match status" value="2"/>
</dbReference>
<dbReference type="STRING" id="1244108.SAMN05444004_10161"/>
<feature type="transmembrane region" description="Helical" evidence="7">
    <location>
        <begin position="114"/>
        <end position="134"/>
    </location>
</feature>
<evidence type="ECO:0000259" key="8">
    <source>
        <dbReference type="PROSITE" id="PS50850"/>
    </source>
</evidence>
<feature type="transmembrane region" description="Helical" evidence="7">
    <location>
        <begin position="310"/>
        <end position="329"/>
    </location>
</feature>
<evidence type="ECO:0000256" key="6">
    <source>
        <dbReference type="SAM" id="MobiDB-lite"/>
    </source>
</evidence>
<keyword evidence="4 7" id="KW-1133">Transmembrane helix</keyword>
<gene>
    <name evidence="9" type="ORF">SAMN05444004_10161</name>
</gene>
<evidence type="ECO:0000256" key="4">
    <source>
        <dbReference type="ARBA" id="ARBA00022989"/>
    </source>
</evidence>
<comment type="subcellular location">
    <subcellularLocation>
        <location evidence="1">Cell membrane</location>
        <topology evidence="1">Multi-pass membrane protein</topology>
    </subcellularLocation>
</comment>
<dbReference type="PANTHER" id="PTHR43124">
    <property type="entry name" value="PURINE EFFLUX PUMP PBUE"/>
    <property type="match status" value="1"/>
</dbReference>
<dbReference type="Pfam" id="PF07690">
    <property type="entry name" value="MFS_1"/>
    <property type="match status" value="1"/>
</dbReference>
<keyword evidence="2" id="KW-1003">Cell membrane</keyword>
<reference evidence="10" key="1">
    <citation type="submission" date="2016-10" db="EMBL/GenBank/DDBJ databases">
        <authorList>
            <person name="Varghese N."/>
            <person name="Submissions S."/>
        </authorList>
    </citation>
    <scope>NUCLEOTIDE SEQUENCE [LARGE SCALE GENOMIC DNA]</scope>
    <source>
        <strain evidence="10">DSM 100420</strain>
    </source>
</reference>
<feature type="region of interest" description="Disordered" evidence="6">
    <location>
        <begin position="1"/>
        <end position="34"/>
    </location>
</feature>
<feature type="transmembrane region" description="Helical" evidence="7">
    <location>
        <begin position="140"/>
        <end position="161"/>
    </location>
</feature>
<protein>
    <submittedName>
        <fullName evidence="9">Predicted arabinose efflux permease, MFS family</fullName>
    </submittedName>
</protein>
<dbReference type="EMBL" id="FNPX01000001">
    <property type="protein sequence ID" value="SDY29252.1"/>
    <property type="molecule type" value="Genomic_DNA"/>
</dbReference>
<evidence type="ECO:0000256" key="5">
    <source>
        <dbReference type="ARBA" id="ARBA00023136"/>
    </source>
</evidence>
<dbReference type="InterPro" id="IPR036259">
    <property type="entry name" value="MFS_trans_sf"/>
</dbReference>
<dbReference type="GO" id="GO:0005886">
    <property type="term" value="C:plasma membrane"/>
    <property type="evidence" value="ECO:0007669"/>
    <property type="project" value="UniProtKB-SubCell"/>
</dbReference>
<evidence type="ECO:0000256" key="2">
    <source>
        <dbReference type="ARBA" id="ARBA00022475"/>
    </source>
</evidence>
<feature type="transmembrane region" description="Helical" evidence="7">
    <location>
        <begin position="335"/>
        <end position="354"/>
    </location>
</feature>
<dbReference type="GO" id="GO:0022857">
    <property type="term" value="F:transmembrane transporter activity"/>
    <property type="evidence" value="ECO:0007669"/>
    <property type="project" value="InterPro"/>
</dbReference>